<dbReference type="FunFam" id="3.30.200.20:FF:000005">
    <property type="entry name" value="cAMP-dependent protein kinase catalytic subunit"/>
    <property type="match status" value="1"/>
</dbReference>
<dbReference type="Gene3D" id="3.30.200.20">
    <property type="entry name" value="Phosphorylase Kinase, domain 1"/>
    <property type="match status" value="1"/>
</dbReference>
<dbReference type="GO" id="GO:0005524">
    <property type="term" value="F:ATP binding"/>
    <property type="evidence" value="ECO:0007669"/>
    <property type="project" value="UniProtKB-UniRule"/>
</dbReference>
<dbReference type="GO" id="GO:0005829">
    <property type="term" value="C:cytosol"/>
    <property type="evidence" value="ECO:0007669"/>
    <property type="project" value="TreeGrafter"/>
</dbReference>
<feature type="binding site" evidence="12">
    <location>
        <position position="81"/>
    </location>
    <ligand>
        <name>ATP</name>
        <dbReference type="ChEBI" id="CHEBI:30616"/>
    </ligand>
</feature>
<evidence type="ECO:0000256" key="8">
    <source>
        <dbReference type="ARBA" id="ARBA00022840"/>
    </source>
</evidence>
<feature type="transmembrane region" description="Helical" evidence="14">
    <location>
        <begin position="399"/>
        <end position="417"/>
    </location>
</feature>
<dbReference type="Gene3D" id="1.10.510.10">
    <property type="entry name" value="Transferase(Phosphotransferase) domain 1"/>
    <property type="match status" value="1"/>
</dbReference>
<evidence type="ECO:0000256" key="13">
    <source>
        <dbReference type="RuleBase" id="RU000304"/>
    </source>
</evidence>
<evidence type="ECO:0000256" key="1">
    <source>
        <dbReference type="ARBA" id="ARBA00007115"/>
    </source>
</evidence>
<evidence type="ECO:0000256" key="2">
    <source>
        <dbReference type="ARBA" id="ARBA00012444"/>
    </source>
</evidence>
<evidence type="ECO:0000256" key="7">
    <source>
        <dbReference type="ARBA" id="ARBA00022777"/>
    </source>
</evidence>
<dbReference type="InterPro" id="IPR017441">
    <property type="entry name" value="Protein_kinase_ATP_BS"/>
</dbReference>
<reference evidence="16" key="1">
    <citation type="journal article" name="BMC Genomics">
        <title>Long-read sequencing and de novo genome assembly of marine medaka (Oryzias melastigma).</title>
        <authorList>
            <person name="Liang P."/>
            <person name="Saqib H.S.A."/>
            <person name="Ni X."/>
            <person name="Shen Y."/>
        </authorList>
    </citation>
    <scope>NUCLEOTIDE SEQUENCE</scope>
    <source>
        <strain evidence="16">Bigg-433</strain>
    </source>
</reference>
<keyword evidence="14" id="KW-0812">Transmembrane</keyword>
<comment type="similarity">
    <text evidence="1">Belongs to the protein kinase superfamily. AGC Ser/Thr protein kinase family. cAMP subfamily.</text>
</comment>
<organism evidence="16 17">
    <name type="scientific">Oryzias melastigma</name>
    <name type="common">Marine medaka</name>
    <dbReference type="NCBI Taxonomy" id="30732"/>
    <lineage>
        <taxon>Eukaryota</taxon>
        <taxon>Metazoa</taxon>
        <taxon>Chordata</taxon>
        <taxon>Craniata</taxon>
        <taxon>Vertebrata</taxon>
        <taxon>Euteleostomi</taxon>
        <taxon>Actinopterygii</taxon>
        <taxon>Neopterygii</taxon>
        <taxon>Teleostei</taxon>
        <taxon>Neoteleostei</taxon>
        <taxon>Acanthomorphata</taxon>
        <taxon>Ovalentaria</taxon>
        <taxon>Atherinomorphae</taxon>
        <taxon>Beloniformes</taxon>
        <taxon>Adrianichthyidae</taxon>
        <taxon>Oryziinae</taxon>
        <taxon>Oryzias</taxon>
    </lineage>
</organism>
<dbReference type="EC" id="2.7.11.11" evidence="2"/>
<dbReference type="PROSITE" id="PS50011">
    <property type="entry name" value="PROTEIN_KINASE_DOM"/>
    <property type="match status" value="1"/>
</dbReference>
<evidence type="ECO:0000256" key="6">
    <source>
        <dbReference type="ARBA" id="ARBA00022741"/>
    </source>
</evidence>
<dbReference type="PROSITE" id="PS00108">
    <property type="entry name" value="PROTEIN_KINASE_ST"/>
    <property type="match status" value="1"/>
</dbReference>
<keyword evidence="5" id="KW-0449">Lipoprotein</keyword>
<accession>A0A834F2E7</accession>
<dbReference type="InterPro" id="IPR000719">
    <property type="entry name" value="Prot_kinase_dom"/>
</dbReference>
<comment type="catalytic activity">
    <reaction evidence="10">
        <text>L-threonyl-[protein] + ATP = O-phospho-L-threonyl-[protein] + ADP + H(+)</text>
        <dbReference type="Rhea" id="RHEA:46608"/>
        <dbReference type="Rhea" id="RHEA-COMP:11060"/>
        <dbReference type="Rhea" id="RHEA-COMP:11605"/>
        <dbReference type="ChEBI" id="CHEBI:15378"/>
        <dbReference type="ChEBI" id="CHEBI:30013"/>
        <dbReference type="ChEBI" id="CHEBI:30616"/>
        <dbReference type="ChEBI" id="CHEBI:61977"/>
        <dbReference type="ChEBI" id="CHEBI:456216"/>
        <dbReference type="EC" id="2.7.11.11"/>
    </reaction>
</comment>
<evidence type="ECO:0000256" key="14">
    <source>
        <dbReference type="SAM" id="Phobius"/>
    </source>
</evidence>
<dbReference type="SMART" id="SM00220">
    <property type="entry name" value="S_TKc"/>
    <property type="match status" value="1"/>
</dbReference>
<evidence type="ECO:0000313" key="16">
    <source>
        <dbReference type="EMBL" id="KAF6718746.1"/>
    </source>
</evidence>
<dbReference type="FunFam" id="1.10.510.10:FF:000005">
    <property type="entry name" value="cAMP-dependent protein kinase catalytic subunit alpha"/>
    <property type="match status" value="1"/>
</dbReference>
<dbReference type="InterPro" id="IPR011009">
    <property type="entry name" value="Kinase-like_dom_sf"/>
</dbReference>
<dbReference type="EMBL" id="WKFB01000696">
    <property type="protein sequence ID" value="KAF6718746.1"/>
    <property type="molecule type" value="Genomic_DNA"/>
</dbReference>
<keyword evidence="14" id="KW-0472">Membrane</keyword>
<dbReference type="Proteomes" id="UP000646548">
    <property type="component" value="Unassembled WGS sequence"/>
</dbReference>
<keyword evidence="5" id="KW-0519">Myristate</keyword>
<keyword evidence="3 13" id="KW-0723">Serine/threonine-protein kinase</keyword>
<evidence type="ECO:0000256" key="12">
    <source>
        <dbReference type="PROSITE-ProRule" id="PRU10141"/>
    </source>
</evidence>
<evidence type="ECO:0000256" key="4">
    <source>
        <dbReference type="ARBA" id="ARBA00022679"/>
    </source>
</evidence>
<gene>
    <name evidence="16" type="ORF">FQA47_003117</name>
</gene>
<dbReference type="SUPFAM" id="SSF56112">
    <property type="entry name" value="Protein kinase-like (PK-like)"/>
    <property type="match status" value="1"/>
</dbReference>
<dbReference type="PROSITE" id="PS00107">
    <property type="entry name" value="PROTEIN_KINASE_ATP"/>
    <property type="match status" value="1"/>
</dbReference>
<sequence length="444" mass="51454">MGNAPTARKGNEMESVKEFLAKAKEDFLKKWENPSQGQDFFQLANTANLEQFERLKTLGTGSFGRVMLVKHRETGQHYAMKILNKQKVVKLKQIEHTLNEKRILQAVSFPFLVRLEYSFKDNTNLYMVMEYVPGGEMFSHLRRIGRFSEPHARFYAAQIVLTFEYLHALDLIYRDLKPENLLIDQQGYIQVTDFGFAKRVKGRTWTLCGTPEYLAPEIILSKGYNKAVDWWALGVLVYEMAAGYPPFFADQPIQIYEKIVSGKVRFPSHFSSDLKDLLRNLLQVDLTKRYGNLKTESTTSKDTSGLQQLTGSPSTRRRWKLLLFRSLKDLETPATLTTMKRRRFVFPSQRNVPRSLLSSKLEVVRKNDAGYDDETSVSRQKHQLMKAEQKGTDNQQCCLFLFCLFYVTVLFLNPFILKLCFTGIKSLFCLDMPKRIFKQVFSIV</sequence>
<evidence type="ECO:0000256" key="9">
    <source>
        <dbReference type="ARBA" id="ARBA00023149"/>
    </source>
</evidence>
<dbReference type="InterPro" id="IPR044109">
    <property type="entry name" value="STKc_PKA"/>
</dbReference>
<evidence type="ECO:0000256" key="10">
    <source>
        <dbReference type="ARBA" id="ARBA00047292"/>
    </source>
</evidence>
<dbReference type="InterPro" id="IPR008271">
    <property type="entry name" value="Ser/Thr_kinase_AS"/>
</dbReference>
<keyword evidence="4" id="KW-0808">Transferase</keyword>
<name>A0A834F2E7_ORYME</name>
<dbReference type="Pfam" id="PF00069">
    <property type="entry name" value="Pkinase"/>
    <property type="match status" value="1"/>
</dbReference>
<keyword evidence="9" id="KW-0114">cAMP</keyword>
<keyword evidence="6 12" id="KW-0547">Nucleotide-binding</keyword>
<dbReference type="PANTHER" id="PTHR24353:SF135">
    <property type="entry name" value="CAMP-DEPENDENT PROTEIN KINASE"/>
    <property type="match status" value="1"/>
</dbReference>
<dbReference type="CDD" id="cd14209">
    <property type="entry name" value="STKc_PKA"/>
    <property type="match status" value="1"/>
</dbReference>
<dbReference type="PANTHER" id="PTHR24353">
    <property type="entry name" value="CYCLIC NUCLEOTIDE-DEPENDENT PROTEIN KINASE"/>
    <property type="match status" value="1"/>
</dbReference>
<evidence type="ECO:0000256" key="11">
    <source>
        <dbReference type="ARBA" id="ARBA00047454"/>
    </source>
</evidence>
<evidence type="ECO:0000256" key="3">
    <source>
        <dbReference type="ARBA" id="ARBA00022527"/>
    </source>
</evidence>
<dbReference type="GO" id="GO:0005952">
    <property type="term" value="C:cAMP-dependent protein kinase complex"/>
    <property type="evidence" value="ECO:0007669"/>
    <property type="project" value="TreeGrafter"/>
</dbReference>
<dbReference type="GO" id="GO:0034237">
    <property type="term" value="F:protein kinase A regulatory subunit binding"/>
    <property type="evidence" value="ECO:0007669"/>
    <property type="project" value="TreeGrafter"/>
</dbReference>
<evidence type="ECO:0000256" key="5">
    <source>
        <dbReference type="ARBA" id="ARBA00022707"/>
    </source>
</evidence>
<keyword evidence="14" id="KW-1133">Transmembrane helix</keyword>
<comment type="caution">
    <text evidence="16">The sequence shown here is derived from an EMBL/GenBank/DDBJ whole genome shotgun (WGS) entry which is preliminary data.</text>
</comment>
<dbReference type="GO" id="GO:0004691">
    <property type="term" value="F:cAMP-dependent protein kinase activity"/>
    <property type="evidence" value="ECO:0007669"/>
    <property type="project" value="UniProtKB-EC"/>
</dbReference>
<evidence type="ECO:0000313" key="17">
    <source>
        <dbReference type="Proteomes" id="UP000646548"/>
    </source>
</evidence>
<protein>
    <recommendedName>
        <fullName evidence="2">cAMP-dependent protein kinase</fullName>
        <ecNumber evidence="2">2.7.11.11</ecNumber>
    </recommendedName>
</protein>
<keyword evidence="7 16" id="KW-0418">Kinase</keyword>
<dbReference type="AlphaFoldDB" id="A0A834F2E7"/>
<evidence type="ECO:0000259" key="15">
    <source>
        <dbReference type="PROSITE" id="PS50011"/>
    </source>
</evidence>
<proteinExistence type="inferred from homology"/>
<keyword evidence="8 12" id="KW-0067">ATP-binding</keyword>
<comment type="catalytic activity">
    <reaction evidence="11">
        <text>L-seryl-[protein] + ATP = O-phospho-L-seryl-[protein] + ADP + H(+)</text>
        <dbReference type="Rhea" id="RHEA:17989"/>
        <dbReference type="Rhea" id="RHEA-COMP:9863"/>
        <dbReference type="Rhea" id="RHEA-COMP:11604"/>
        <dbReference type="ChEBI" id="CHEBI:15378"/>
        <dbReference type="ChEBI" id="CHEBI:29999"/>
        <dbReference type="ChEBI" id="CHEBI:30616"/>
        <dbReference type="ChEBI" id="CHEBI:83421"/>
        <dbReference type="ChEBI" id="CHEBI:456216"/>
        <dbReference type="EC" id="2.7.11.11"/>
    </reaction>
</comment>
<feature type="domain" description="Protein kinase" evidence="15">
    <location>
        <begin position="52"/>
        <end position="306"/>
    </location>
</feature>
<dbReference type="GO" id="GO:0005634">
    <property type="term" value="C:nucleus"/>
    <property type="evidence" value="ECO:0007669"/>
    <property type="project" value="TreeGrafter"/>
</dbReference>